<sequence length="111" mass="12497">MKQTPESDRSVSRSCRINSGSTPDRLQIGVWIGLWIGLNSTGFDRSQPNSIGVLRIQSEYSGAPECSGIDQSTPELWSRIRNYIGFEVSFQHVDSEWIREFTPEFPSLCGL</sequence>
<dbReference type="AlphaFoldDB" id="A0A182SN60"/>
<protein>
    <submittedName>
        <fullName evidence="2">Uncharacterized protein</fullName>
    </submittedName>
</protein>
<reference evidence="2" key="2">
    <citation type="submission" date="2020-05" db="UniProtKB">
        <authorList>
            <consortium name="EnsemblMetazoa"/>
        </authorList>
    </citation>
    <scope>IDENTIFICATION</scope>
    <source>
        <strain evidence="2">maculatus3</strain>
    </source>
</reference>
<evidence type="ECO:0000313" key="3">
    <source>
        <dbReference type="Proteomes" id="UP000075901"/>
    </source>
</evidence>
<dbReference type="Proteomes" id="UP000075901">
    <property type="component" value="Unassembled WGS sequence"/>
</dbReference>
<organism evidence="2 3">
    <name type="scientific">Anopheles maculatus</name>
    <dbReference type="NCBI Taxonomy" id="74869"/>
    <lineage>
        <taxon>Eukaryota</taxon>
        <taxon>Metazoa</taxon>
        <taxon>Ecdysozoa</taxon>
        <taxon>Arthropoda</taxon>
        <taxon>Hexapoda</taxon>
        <taxon>Insecta</taxon>
        <taxon>Pterygota</taxon>
        <taxon>Neoptera</taxon>
        <taxon>Endopterygota</taxon>
        <taxon>Diptera</taxon>
        <taxon>Nematocera</taxon>
        <taxon>Culicoidea</taxon>
        <taxon>Culicidae</taxon>
        <taxon>Anophelinae</taxon>
        <taxon>Anopheles</taxon>
        <taxon>Anopheles maculatus group</taxon>
    </lineage>
</organism>
<proteinExistence type="predicted"/>
<keyword evidence="3" id="KW-1185">Reference proteome</keyword>
<feature type="region of interest" description="Disordered" evidence="1">
    <location>
        <begin position="1"/>
        <end position="20"/>
    </location>
</feature>
<reference evidence="3" key="1">
    <citation type="submission" date="2013-09" db="EMBL/GenBank/DDBJ databases">
        <title>The Genome Sequence of Anopheles maculatus species B.</title>
        <authorList>
            <consortium name="The Broad Institute Genomics Platform"/>
            <person name="Neafsey D.E."/>
            <person name="Besansky N."/>
            <person name="Howell P."/>
            <person name="Walton C."/>
            <person name="Young S.K."/>
            <person name="Zeng Q."/>
            <person name="Gargeya S."/>
            <person name="Fitzgerald M."/>
            <person name="Haas B."/>
            <person name="Abouelleil A."/>
            <person name="Allen A.W."/>
            <person name="Alvarado L."/>
            <person name="Arachchi H.M."/>
            <person name="Berlin A.M."/>
            <person name="Chapman S.B."/>
            <person name="Gainer-Dewar J."/>
            <person name="Goldberg J."/>
            <person name="Griggs A."/>
            <person name="Gujja S."/>
            <person name="Hansen M."/>
            <person name="Howarth C."/>
            <person name="Imamovic A."/>
            <person name="Ireland A."/>
            <person name="Larimer J."/>
            <person name="McCowan C."/>
            <person name="Murphy C."/>
            <person name="Pearson M."/>
            <person name="Poon T.W."/>
            <person name="Priest M."/>
            <person name="Roberts A."/>
            <person name="Saif S."/>
            <person name="Shea T."/>
            <person name="Sisk P."/>
            <person name="Sykes S."/>
            <person name="Wortman J."/>
            <person name="Nusbaum C."/>
            <person name="Birren B."/>
        </authorList>
    </citation>
    <scope>NUCLEOTIDE SEQUENCE [LARGE SCALE GENOMIC DNA]</scope>
    <source>
        <strain evidence="3">maculatus3</strain>
    </source>
</reference>
<dbReference type="VEuPathDB" id="VectorBase:AMAM010099"/>
<evidence type="ECO:0000313" key="2">
    <source>
        <dbReference type="EnsemblMetazoa" id="AMAM010099-PA"/>
    </source>
</evidence>
<feature type="compositionally biased region" description="Basic and acidic residues" evidence="1">
    <location>
        <begin position="1"/>
        <end position="11"/>
    </location>
</feature>
<dbReference type="EnsemblMetazoa" id="AMAM010099-RA">
    <property type="protein sequence ID" value="AMAM010099-PA"/>
    <property type="gene ID" value="AMAM010099"/>
</dbReference>
<evidence type="ECO:0000256" key="1">
    <source>
        <dbReference type="SAM" id="MobiDB-lite"/>
    </source>
</evidence>
<name>A0A182SN60_9DIPT</name>
<accession>A0A182SN60</accession>